<feature type="region of interest" description="Disordered" evidence="1">
    <location>
        <begin position="1"/>
        <end position="350"/>
    </location>
</feature>
<protein>
    <submittedName>
        <fullName evidence="2">Uncharacterized protein</fullName>
    </submittedName>
</protein>
<keyword evidence="3" id="KW-1185">Reference proteome</keyword>
<feature type="compositionally biased region" description="Polar residues" evidence="1">
    <location>
        <begin position="58"/>
        <end position="69"/>
    </location>
</feature>
<dbReference type="Proteomes" id="UP000305948">
    <property type="component" value="Unassembled WGS sequence"/>
</dbReference>
<accession>A0A5C3N3F4</accession>
<dbReference type="EMBL" id="ML213511">
    <property type="protein sequence ID" value="TFK51592.1"/>
    <property type="molecule type" value="Genomic_DNA"/>
</dbReference>
<proteinExistence type="predicted"/>
<gene>
    <name evidence="2" type="ORF">OE88DRAFT_1735462</name>
</gene>
<feature type="region of interest" description="Disordered" evidence="1">
    <location>
        <begin position="542"/>
        <end position="574"/>
    </location>
</feature>
<feature type="compositionally biased region" description="Basic and acidic residues" evidence="1">
    <location>
        <begin position="337"/>
        <end position="350"/>
    </location>
</feature>
<feature type="compositionally biased region" description="Basic residues" evidence="1">
    <location>
        <begin position="74"/>
        <end position="90"/>
    </location>
</feature>
<feature type="compositionally biased region" description="Acidic residues" evidence="1">
    <location>
        <begin position="296"/>
        <end position="307"/>
    </location>
</feature>
<reference evidence="2 3" key="1">
    <citation type="journal article" date="2019" name="Nat. Ecol. Evol.">
        <title>Megaphylogeny resolves global patterns of mushroom evolution.</title>
        <authorList>
            <person name="Varga T."/>
            <person name="Krizsan K."/>
            <person name="Foldi C."/>
            <person name="Dima B."/>
            <person name="Sanchez-Garcia M."/>
            <person name="Sanchez-Ramirez S."/>
            <person name="Szollosi G.J."/>
            <person name="Szarkandi J.G."/>
            <person name="Papp V."/>
            <person name="Albert L."/>
            <person name="Andreopoulos W."/>
            <person name="Angelini C."/>
            <person name="Antonin V."/>
            <person name="Barry K.W."/>
            <person name="Bougher N.L."/>
            <person name="Buchanan P."/>
            <person name="Buyck B."/>
            <person name="Bense V."/>
            <person name="Catcheside P."/>
            <person name="Chovatia M."/>
            <person name="Cooper J."/>
            <person name="Damon W."/>
            <person name="Desjardin D."/>
            <person name="Finy P."/>
            <person name="Geml J."/>
            <person name="Haridas S."/>
            <person name="Hughes K."/>
            <person name="Justo A."/>
            <person name="Karasinski D."/>
            <person name="Kautmanova I."/>
            <person name="Kiss B."/>
            <person name="Kocsube S."/>
            <person name="Kotiranta H."/>
            <person name="LaButti K.M."/>
            <person name="Lechner B.E."/>
            <person name="Liimatainen K."/>
            <person name="Lipzen A."/>
            <person name="Lukacs Z."/>
            <person name="Mihaltcheva S."/>
            <person name="Morgado L.N."/>
            <person name="Niskanen T."/>
            <person name="Noordeloos M.E."/>
            <person name="Ohm R.A."/>
            <person name="Ortiz-Santana B."/>
            <person name="Ovrebo C."/>
            <person name="Racz N."/>
            <person name="Riley R."/>
            <person name="Savchenko A."/>
            <person name="Shiryaev A."/>
            <person name="Soop K."/>
            <person name="Spirin V."/>
            <person name="Szebenyi C."/>
            <person name="Tomsovsky M."/>
            <person name="Tulloss R.E."/>
            <person name="Uehling J."/>
            <person name="Grigoriev I.V."/>
            <person name="Vagvolgyi C."/>
            <person name="Papp T."/>
            <person name="Martin F.M."/>
            <person name="Miettinen O."/>
            <person name="Hibbett D.S."/>
            <person name="Nagy L.G."/>
        </authorList>
    </citation>
    <scope>NUCLEOTIDE SEQUENCE [LARGE SCALE GENOMIC DNA]</scope>
    <source>
        <strain evidence="2 3">OMC1185</strain>
    </source>
</reference>
<feature type="compositionally biased region" description="Acidic residues" evidence="1">
    <location>
        <begin position="269"/>
        <end position="286"/>
    </location>
</feature>
<feature type="compositionally biased region" description="Basic and acidic residues" evidence="1">
    <location>
        <begin position="91"/>
        <end position="114"/>
    </location>
</feature>
<sequence length="641" mass="69061">MDSMAGRPSEQETPTRKSGCKAVPSKRLGSPVEITASTIMTAIPGDSEGAEDAGIAGGSTSALTVSRTGTGRAAARKVGKQRVTAKKPVAKPKEGVAAESDRKAKTSTTKERKAIQKSGPTFRDSGDEGPTANTADVISIGSDSDDDTSDMPTAAELVAESLGAKKNKIPPVTPVKDKIMIPGNKHRIPGSDEDTQASAPAPASQSNVPSPTRKPVVKRQKVDVKTSRVVKVKSLAPESSPVQSNDVDQDEEEDSVEDNSNLADVVEGGGEDSENVQEEGDEEEQQDPSVGSGRESDDDEENEEDDDRPCPVIVKPATTSDDSDDRPKVAKKNSVVIDKRPPPDPDLFKQFEDPALTKTYKDLPALRYWVDMHSYREFGSRAMGNVLFGSLKYHLQCHQVYAPCNIPLPNSSDDPICPHVKKDLEFIKASICFQQKGQTVVNLSRISPDVLHVTSQKESAIAVLKEDSPVICTSVVAVRECYLKNPVERSGFLFKYLSGVFYTFEWQRWLSVVGSVYDQTEHLVARMDGDAIQFGTSSGASFNTAGPSTPGSRPSLFSPSKNARPPSSPAKSQVNRTLDLNDKVPIYDARLGVVDQVPGGSTVMVGYTVTRWKPTKDVQGPDPVLSLNLQWVVVITSPVVE</sequence>
<organism evidence="2 3">
    <name type="scientific">Heliocybe sulcata</name>
    <dbReference type="NCBI Taxonomy" id="5364"/>
    <lineage>
        <taxon>Eukaryota</taxon>
        <taxon>Fungi</taxon>
        <taxon>Dikarya</taxon>
        <taxon>Basidiomycota</taxon>
        <taxon>Agaricomycotina</taxon>
        <taxon>Agaricomycetes</taxon>
        <taxon>Gloeophyllales</taxon>
        <taxon>Gloeophyllaceae</taxon>
        <taxon>Heliocybe</taxon>
    </lineage>
</organism>
<feature type="compositionally biased region" description="Polar residues" evidence="1">
    <location>
        <begin position="542"/>
        <end position="561"/>
    </location>
</feature>
<evidence type="ECO:0000313" key="3">
    <source>
        <dbReference type="Proteomes" id="UP000305948"/>
    </source>
</evidence>
<dbReference type="STRING" id="5364.A0A5C3N3F4"/>
<name>A0A5C3N3F4_9AGAM</name>
<dbReference type="AlphaFoldDB" id="A0A5C3N3F4"/>
<feature type="compositionally biased region" description="Low complexity" evidence="1">
    <location>
        <begin position="197"/>
        <end position="211"/>
    </location>
</feature>
<dbReference type="OrthoDB" id="3067694at2759"/>
<evidence type="ECO:0000313" key="2">
    <source>
        <dbReference type="EMBL" id="TFK51592.1"/>
    </source>
</evidence>
<evidence type="ECO:0000256" key="1">
    <source>
        <dbReference type="SAM" id="MobiDB-lite"/>
    </source>
</evidence>
<feature type="compositionally biased region" description="Acidic residues" evidence="1">
    <location>
        <begin position="247"/>
        <end position="257"/>
    </location>
</feature>